<dbReference type="EMBL" id="JAHLFT010000027">
    <property type="protein sequence ID" value="MBU3827944.1"/>
    <property type="molecule type" value="Genomic_DNA"/>
</dbReference>
<accession>A0A9E2NV14</accession>
<comment type="caution">
    <text evidence="2">The sequence shown here is derived from an EMBL/GenBank/DDBJ whole genome shotgun (WGS) entry which is preliminary data.</text>
</comment>
<dbReference type="InterPro" id="IPR013830">
    <property type="entry name" value="SGNH_hydro"/>
</dbReference>
<gene>
    <name evidence="2" type="ORF">H9806_02135</name>
</gene>
<sequence length="191" mass="21672">MKLLLTGDSIIARHEGLGIPMINAKLKEKYPDLEIVNTAVSGINSGAFFARLSELVLKVEQCDKLIILLGTNDLASHKQVPLPQFKKNMELIASAIVCLYWPQYVYLVSPPAVDENKQRVRRNKVVSKYSKVMKSVAEEYNFHFIDLYCEMIKHGDLKHLCCGMKNDGLHFGREGYELFAKLLEDGIKLDE</sequence>
<dbReference type="AlphaFoldDB" id="A0A9E2NV14"/>
<evidence type="ECO:0000313" key="3">
    <source>
        <dbReference type="Proteomes" id="UP000823844"/>
    </source>
</evidence>
<dbReference type="Proteomes" id="UP000823844">
    <property type="component" value="Unassembled WGS sequence"/>
</dbReference>
<dbReference type="PANTHER" id="PTHR14209:SF19">
    <property type="entry name" value="ISOAMYL ACETATE-HYDROLYZING ESTERASE 1 HOMOLOG"/>
    <property type="match status" value="1"/>
</dbReference>
<name>A0A9E2NV14_9LACO</name>
<dbReference type="Gene3D" id="3.40.50.1110">
    <property type="entry name" value="SGNH hydrolase"/>
    <property type="match status" value="1"/>
</dbReference>
<dbReference type="InterPro" id="IPR045136">
    <property type="entry name" value="Iah1-like"/>
</dbReference>
<evidence type="ECO:0000313" key="2">
    <source>
        <dbReference type="EMBL" id="MBU3827944.1"/>
    </source>
</evidence>
<dbReference type="InterPro" id="IPR036514">
    <property type="entry name" value="SGNH_hydro_sf"/>
</dbReference>
<keyword evidence="2" id="KW-0378">Hydrolase</keyword>
<reference evidence="2" key="2">
    <citation type="submission" date="2021-04" db="EMBL/GenBank/DDBJ databases">
        <authorList>
            <person name="Gilroy R."/>
        </authorList>
    </citation>
    <scope>NUCLEOTIDE SEQUENCE</scope>
    <source>
        <strain evidence="2">F6-686</strain>
    </source>
</reference>
<evidence type="ECO:0000259" key="1">
    <source>
        <dbReference type="Pfam" id="PF13472"/>
    </source>
</evidence>
<dbReference type="CDD" id="cd01838">
    <property type="entry name" value="Isoamyl_acetate_hydrolase_like"/>
    <property type="match status" value="1"/>
</dbReference>
<organism evidence="2 3">
    <name type="scientific">Candidatus Lactobacillus pullistercoris</name>
    <dbReference type="NCBI Taxonomy" id="2838636"/>
    <lineage>
        <taxon>Bacteria</taxon>
        <taxon>Bacillati</taxon>
        <taxon>Bacillota</taxon>
        <taxon>Bacilli</taxon>
        <taxon>Lactobacillales</taxon>
        <taxon>Lactobacillaceae</taxon>
        <taxon>Lactobacillus</taxon>
    </lineage>
</organism>
<dbReference type="SUPFAM" id="SSF52266">
    <property type="entry name" value="SGNH hydrolase"/>
    <property type="match status" value="1"/>
</dbReference>
<dbReference type="PANTHER" id="PTHR14209">
    <property type="entry name" value="ISOAMYL ACETATE-HYDROLYZING ESTERASE 1"/>
    <property type="match status" value="1"/>
</dbReference>
<proteinExistence type="predicted"/>
<dbReference type="Pfam" id="PF13472">
    <property type="entry name" value="Lipase_GDSL_2"/>
    <property type="match status" value="1"/>
</dbReference>
<dbReference type="GO" id="GO:0016787">
    <property type="term" value="F:hydrolase activity"/>
    <property type="evidence" value="ECO:0007669"/>
    <property type="project" value="UniProtKB-KW"/>
</dbReference>
<protein>
    <submittedName>
        <fullName evidence="2">SGNH/GDSL hydrolase family protein</fullName>
    </submittedName>
</protein>
<feature type="domain" description="SGNH hydrolase-type esterase" evidence="1">
    <location>
        <begin position="7"/>
        <end position="178"/>
    </location>
</feature>
<reference evidence="2" key="1">
    <citation type="journal article" date="2021" name="PeerJ">
        <title>Extensive microbial diversity within the chicken gut microbiome revealed by metagenomics and culture.</title>
        <authorList>
            <person name="Gilroy R."/>
            <person name="Ravi A."/>
            <person name="Getino M."/>
            <person name="Pursley I."/>
            <person name="Horton D.L."/>
            <person name="Alikhan N.F."/>
            <person name="Baker D."/>
            <person name="Gharbi K."/>
            <person name="Hall N."/>
            <person name="Watson M."/>
            <person name="Adriaenssens E.M."/>
            <person name="Foster-Nyarko E."/>
            <person name="Jarju S."/>
            <person name="Secka A."/>
            <person name="Antonio M."/>
            <person name="Oren A."/>
            <person name="Chaudhuri R.R."/>
            <person name="La Ragione R."/>
            <person name="Hildebrand F."/>
            <person name="Pallen M.J."/>
        </authorList>
    </citation>
    <scope>NUCLEOTIDE SEQUENCE</scope>
    <source>
        <strain evidence="2">F6-686</strain>
    </source>
</reference>